<dbReference type="InterPro" id="IPR045008">
    <property type="entry name" value="ACX4-like"/>
</dbReference>
<reference evidence="4" key="1">
    <citation type="submission" date="2023-07" db="EMBL/GenBank/DDBJ databases">
        <title>30 novel species of actinomycetes from the DSMZ collection.</title>
        <authorList>
            <person name="Nouioui I."/>
        </authorList>
    </citation>
    <scope>NUCLEOTIDE SEQUENCE [LARGE SCALE GENOMIC DNA]</scope>
    <source>
        <strain evidence="4">DSM 41699</strain>
    </source>
</reference>
<dbReference type="Proteomes" id="UP001183809">
    <property type="component" value="Unassembled WGS sequence"/>
</dbReference>
<dbReference type="Pfam" id="PF02770">
    <property type="entry name" value="Acyl-CoA_dh_M"/>
    <property type="match status" value="1"/>
</dbReference>
<feature type="domain" description="Acyl-CoA oxidase/dehydrogenase middle" evidence="1">
    <location>
        <begin position="104"/>
        <end position="153"/>
    </location>
</feature>
<organism evidence="3 4">
    <name type="scientific">Streptomyces gibsoniae</name>
    <dbReference type="NCBI Taxonomy" id="3075529"/>
    <lineage>
        <taxon>Bacteria</taxon>
        <taxon>Bacillati</taxon>
        <taxon>Actinomycetota</taxon>
        <taxon>Actinomycetes</taxon>
        <taxon>Kitasatosporales</taxon>
        <taxon>Streptomycetaceae</taxon>
        <taxon>Streptomyces</taxon>
    </lineage>
</organism>
<evidence type="ECO:0000313" key="4">
    <source>
        <dbReference type="Proteomes" id="UP001183809"/>
    </source>
</evidence>
<comment type="caution">
    <text evidence="3">The sequence shown here is derived from an EMBL/GenBank/DDBJ whole genome shotgun (WGS) entry which is preliminary data.</text>
</comment>
<dbReference type="PANTHER" id="PTHR43188:SF1">
    <property type="entry name" value="ACYL-COA DEHYDROGENASE"/>
    <property type="match status" value="1"/>
</dbReference>
<accession>A0ABU2UAQ4</accession>
<name>A0ABU2UAQ4_9ACTN</name>
<dbReference type="EMBL" id="JAVREY010000317">
    <property type="protein sequence ID" value="MDT0470317.1"/>
    <property type="molecule type" value="Genomic_DNA"/>
</dbReference>
<dbReference type="InterPro" id="IPR006091">
    <property type="entry name" value="Acyl-CoA_Oxase/DH_mid-dom"/>
</dbReference>
<dbReference type="SUPFAM" id="SSF56645">
    <property type="entry name" value="Acyl-CoA dehydrogenase NM domain-like"/>
    <property type="match status" value="1"/>
</dbReference>
<protein>
    <submittedName>
        <fullName evidence="3">Acyl-CoA dehydrogenase family protein</fullName>
    </submittedName>
</protein>
<sequence length="156" mass="16701">AFVEGELLPVINGYWERAEFPQALLPAFAKVGVAGTTVRGYGAPGLTGFQTGLVTLELSRGDGSFNTINALQSGLVMGTLDRFGNEEQKQRWLPPLARLDKLGAFGLTEPQHGSDSVGLETSARRSGDGYLLSGAKRWIGMGHIADVVIIWARDEA</sequence>
<dbReference type="Gene3D" id="2.40.110.10">
    <property type="entry name" value="Butyryl-CoA Dehydrogenase, subunit A, domain 2"/>
    <property type="match status" value="1"/>
</dbReference>
<proteinExistence type="predicted"/>
<dbReference type="Pfam" id="PF02771">
    <property type="entry name" value="Acyl-CoA_dh_N"/>
    <property type="match status" value="1"/>
</dbReference>
<dbReference type="PANTHER" id="PTHR43188">
    <property type="entry name" value="ACYL-COENZYME A OXIDASE"/>
    <property type="match status" value="1"/>
</dbReference>
<dbReference type="InterPro" id="IPR009100">
    <property type="entry name" value="AcylCoA_DH/oxidase_NM_dom_sf"/>
</dbReference>
<keyword evidence="4" id="KW-1185">Reference proteome</keyword>
<dbReference type="RefSeq" id="WP_311701734.1">
    <property type="nucleotide sequence ID" value="NZ_JAVREY010000317.1"/>
</dbReference>
<feature type="non-terminal residue" evidence="3">
    <location>
        <position position="1"/>
    </location>
</feature>
<dbReference type="InterPro" id="IPR037069">
    <property type="entry name" value="AcylCoA_DH/ox_N_sf"/>
</dbReference>
<dbReference type="InterPro" id="IPR013786">
    <property type="entry name" value="AcylCoA_DH/ox_N"/>
</dbReference>
<evidence type="ECO:0000259" key="1">
    <source>
        <dbReference type="Pfam" id="PF02770"/>
    </source>
</evidence>
<evidence type="ECO:0000259" key="2">
    <source>
        <dbReference type="Pfam" id="PF02771"/>
    </source>
</evidence>
<dbReference type="InterPro" id="IPR046373">
    <property type="entry name" value="Acyl-CoA_Oxase/DH_mid-dom_sf"/>
</dbReference>
<feature type="non-terminal residue" evidence="3">
    <location>
        <position position="156"/>
    </location>
</feature>
<gene>
    <name evidence="3" type="ORF">RM764_46775</name>
</gene>
<feature type="domain" description="Acyl-CoA dehydrogenase/oxidase N-terminal" evidence="2">
    <location>
        <begin position="1"/>
        <end position="98"/>
    </location>
</feature>
<dbReference type="Gene3D" id="1.10.540.10">
    <property type="entry name" value="Acyl-CoA dehydrogenase/oxidase, N-terminal domain"/>
    <property type="match status" value="1"/>
</dbReference>
<evidence type="ECO:0000313" key="3">
    <source>
        <dbReference type="EMBL" id="MDT0470317.1"/>
    </source>
</evidence>